<evidence type="ECO:0000313" key="3">
    <source>
        <dbReference type="EMBL" id="TXL74500.1"/>
    </source>
</evidence>
<dbReference type="PANTHER" id="PTHR43798:SF31">
    <property type="entry name" value="AB HYDROLASE SUPERFAMILY PROTEIN YCLE"/>
    <property type="match status" value="1"/>
</dbReference>
<dbReference type="GO" id="GO:0016787">
    <property type="term" value="F:hydrolase activity"/>
    <property type="evidence" value="ECO:0007669"/>
    <property type="project" value="UniProtKB-KW"/>
</dbReference>
<dbReference type="RefSeq" id="WP_147848181.1">
    <property type="nucleotide sequence ID" value="NZ_VDUZ01000018.1"/>
</dbReference>
<keyword evidence="1" id="KW-0378">Hydrolase</keyword>
<dbReference type="GO" id="GO:0009190">
    <property type="term" value="P:cyclic nucleotide biosynthetic process"/>
    <property type="evidence" value="ECO:0007669"/>
    <property type="project" value="InterPro"/>
</dbReference>
<dbReference type="GO" id="GO:0035556">
    <property type="term" value="P:intracellular signal transduction"/>
    <property type="evidence" value="ECO:0007669"/>
    <property type="project" value="InterPro"/>
</dbReference>
<dbReference type="InterPro" id="IPR029058">
    <property type="entry name" value="AB_hydrolase_fold"/>
</dbReference>
<dbReference type="GO" id="GO:0004016">
    <property type="term" value="F:adenylate cyclase activity"/>
    <property type="evidence" value="ECO:0007669"/>
    <property type="project" value="UniProtKB-ARBA"/>
</dbReference>
<gene>
    <name evidence="3" type="ORF">FHP25_17220</name>
</gene>
<sequence>MHRPETRYARCGDIDIAYQVVGDGPLDLLYAPGWLSHVEYGWESPQYARFLRRLARFSRLIIFDKRGTGLSDRDAGFPTLEQRAEDIRAVLDAAGSRQSALLGVSEGGNMASVFAATWPERVSALVLYGCFARNAWAPDYPWGQTRERLEQSTALLLENWGRPFNLEDAAPSVAGDARIQEWFAAYLRFSASPRAAAMIKRLNFEIDIRGVLPAIQAPTLVLQRVGDRWTLLEEARYLAGLLRHGTFRELPGEDHLPWYGDQDQLAGEIEEFLTGSRSAATTGRALMTVLMTDIVGSTALLSAMGDDRWRAVLEDFDTAVSRRVAAFDGRKVKHTGDGYLLAFTGPTLAVECAQALIRDARTRGLDLRTGIHTGECERRGDDLSGLAVHLATRIMAEAPPGAILASRTVKDLAVGSGLRFAHAGRREFKGIPDTWDLYALAG</sequence>
<dbReference type="SUPFAM" id="SSF55073">
    <property type="entry name" value="Nucleotide cyclase"/>
    <property type="match status" value="1"/>
</dbReference>
<name>A0A5C8PLA7_9HYPH</name>
<dbReference type="Gene3D" id="3.40.50.1820">
    <property type="entry name" value="alpha/beta hydrolase"/>
    <property type="match status" value="1"/>
</dbReference>
<dbReference type="CDD" id="cd07302">
    <property type="entry name" value="CHD"/>
    <property type="match status" value="1"/>
</dbReference>
<evidence type="ECO:0000256" key="1">
    <source>
        <dbReference type="ARBA" id="ARBA00022801"/>
    </source>
</evidence>
<dbReference type="PANTHER" id="PTHR43798">
    <property type="entry name" value="MONOACYLGLYCEROL LIPASE"/>
    <property type="match status" value="1"/>
</dbReference>
<dbReference type="AlphaFoldDB" id="A0A5C8PLA7"/>
<dbReference type="PRINTS" id="PR00111">
    <property type="entry name" value="ABHYDROLASE"/>
</dbReference>
<dbReference type="InterPro" id="IPR000073">
    <property type="entry name" value="AB_hydrolase_1"/>
</dbReference>
<proteinExistence type="predicted"/>
<feature type="domain" description="Guanylate cyclase" evidence="2">
    <location>
        <begin position="288"/>
        <end position="395"/>
    </location>
</feature>
<comment type="caution">
    <text evidence="3">The sequence shown here is derived from an EMBL/GenBank/DDBJ whole genome shotgun (WGS) entry which is preliminary data.</text>
</comment>
<organism evidence="3 4">
    <name type="scientific">Vineibacter terrae</name>
    <dbReference type="NCBI Taxonomy" id="2586908"/>
    <lineage>
        <taxon>Bacteria</taxon>
        <taxon>Pseudomonadati</taxon>
        <taxon>Pseudomonadota</taxon>
        <taxon>Alphaproteobacteria</taxon>
        <taxon>Hyphomicrobiales</taxon>
        <taxon>Vineibacter</taxon>
    </lineage>
</organism>
<dbReference type="InterPro" id="IPR029787">
    <property type="entry name" value="Nucleotide_cyclase"/>
</dbReference>
<dbReference type="Gene3D" id="3.30.70.1230">
    <property type="entry name" value="Nucleotide cyclase"/>
    <property type="match status" value="1"/>
</dbReference>
<dbReference type="SMART" id="SM00044">
    <property type="entry name" value="CYCc"/>
    <property type="match status" value="1"/>
</dbReference>
<dbReference type="OrthoDB" id="27092at2"/>
<evidence type="ECO:0000313" key="4">
    <source>
        <dbReference type="Proteomes" id="UP000321638"/>
    </source>
</evidence>
<protein>
    <submittedName>
        <fullName evidence="3">Adenylate/guanylate cyclase domain-containing protein</fullName>
    </submittedName>
</protein>
<dbReference type="InterPro" id="IPR050266">
    <property type="entry name" value="AB_hydrolase_sf"/>
</dbReference>
<dbReference type="PROSITE" id="PS50125">
    <property type="entry name" value="GUANYLATE_CYCLASE_2"/>
    <property type="match status" value="1"/>
</dbReference>
<dbReference type="InterPro" id="IPR001054">
    <property type="entry name" value="A/G_cyclase"/>
</dbReference>
<dbReference type="Proteomes" id="UP000321638">
    <property type="component" value="Unassembled WGS sequence"/>
</dbReference>
<evidence type="ECO:0000259" key="2">
    <source>
        <dbReference type="PROSITE" id="PS50125"/>
    </source>
</evidence>
<accession>A0A5C8PLA7</accession>
<keyword evidence="4" id="KW-1185">Reference proteome</keyword>
<dbReference type="GO" id="GO:0016020">
    <property type="term" value="C:membrane"/>
    <property type="evidence" value="ECO:0007669"/>
    <property type="project" value="TreeGrafter"/>
</dbReference>
<dbReference type="SUPFAM" id="SSF53474">
    <property type="entry name" value="alpha/beta-Hydrolases"/>
    <property type="match status" value="1"/>
</dbReference>
<reference evidence="3 4" key="1">
    <citation type="submission" date="2019-06" db="EMBL/GenBank/DDBJ databases">
        <title>New taxonomy in bacterial strain CC-CFT640, isolated from vineyard.</title>
        <authorList>
            <person name="Lin S.-Y."/>
            <person name="Tsai C.-F."/>
            <person name="Young C.-C."/>
        </authorList>
    </citation>
    <scope>NUCLEOTIDE SEQUENCE [LARGE SCALE GENOMIC DNA]</scope>
    <source>
        <strain evidence="3 4">CC-CFT640</strain>
    </source>
</reference>
<dbReference type="Pfam" id="PF00561">
    <property type="entry name" value="Abhydrolase_1"/>
    <property type="match status" value="1"/>
</dbReference>
<dbReference type="EMBL" id="VDUZ01000018">
    <property type="protein sequence ID" value="TXL74500.1"/>
    <property type="molecule type" value="Genomic_DNA"/>
</dbReference>
<dbReference type="Pfam" id="PF00211">
    <property type="entry name" value="Guanylate_cyc"/>
    <property type="match status" value="1"/>
</dbReference>